<keyword evidence="7 13" id="KW-0460">Magnesium</keyword>
<keyword evidence="3 13" id="KW-0540">Nuclease</keyword>
<feature type="binding site" evidence="13">
    <location>
        <position position="1036"/>
    </location>
    <ligand>
        <name>Mg(2+)</name>
        <dbReference type="ChEBI" id="CHEBI:18420"/>
        <label>2</label>
    </ligand>
</feature>
<dbReference type="NCBIfam" id="TIGR01865">
    <property type="entry name" value="cas_Csn1"/>
    <property type="match status" value="1"/>
</dbReference>
<evidence type="ECO:0000313" key="20">
    <source>
        <dbReference type="Proteomes" id="UP000264056"/>
    </source>
</evidence>
<keyword evidence="9 13" id="KW-0051">Antiviral defense</keyword>
<feature type="active site" description="Proton acceptor for HNH nuclease domain" evidence="13">
    <location>
        <position position="901"/>
    </location>
</feature>
<keyword evidence="5 13" id="KW-0255">Endonuclease</keyword>
<dbReference type="GO" id="GO:0046872">
    <property type="term" value="F:metal ion binding"/>
    <property type="evidence" value="ECO:0007669"/>
    <property type="project" value="UniProtKB-UniRule"/>
</dbReference>
<keyword evidence="10 13" id="KW-0238">DNA-binding</keyword>
<keyword evidence="4 13" id="KW-0479">Metal-binding</keyword>
<evidence type="ECO:0000259" key="14">
    <source>
        <dbReference type="PROSITE" id="PS51749"/>
    </source>
</evidence>
<dbReference type="Pfam" id="PF16595">
    <property type="entry name" value="Cas9_PI"/>
    <property type="match status" value="1"/>
</dbReference>
<dbReference type="Proteomes" id="UP000262901">
    <property type="component" value="Unassembled WGS sequence"/>
</dbReference>
<feature type="binding site" evidence="13">
    <location>
        <position position="815"/>
    </location>
    <ligand>
        <name>Mg(2+)</name>
        <dbReference type="ChEBI" id="CHEBI:18420"/>
        <label>2</label>
    </ligand>
</feature>
<dbReference type="GO" id="GO:0003677">
    <property type="term" value="F:DNA binding"/>
    <property type="evidence" value="ECO:0007669"/>
    <property type="project" value="UniProtKB-UniRule"/>
</dbReference>
<evidence type="ECO:0000256" key="3">
    <source>
        <dbReference type="ARBA" id="ARBA00022722"/>
    </source>
</evidence>
<accession>A0A372KPT6</accession>
<dbReference type="GO" id="GO:0003723">
    <property type="term" value="F:RNA binding"/>
    <property type="evidence" value="ECO:0007669"/>
    <property type="project" value="UniProtKB-UniRule"/>
</dbReference>
<keyword evidence="8 13" id="KW-0694">RNA-binding</keyword>
<comment type="cofactor">
    <cofactor evidence="1 13">
        <name>Mg(2+)</name>
        <dbReference type="ChEBI" id="CHEBI:18420"/>
    </cofactor>
</comment>
<evidence type="ECO:0000256" key="6">
    <source>
        <dbReference type="ARBA" id="ARBA00022801"/>
    </source>
</evidence>
<reference evidence="17 19" key="2">
    <citation type="submission" date="2018-08" db="EMBL/GenBank/DDBJ databases">
        <title>Draft genome of Streptococcus sp. nov. Z1.</title>
        <authorList>
            <person name="Tian Z."/>
        </authorList>
    </citation>
    <scope>NUCLEOTIDE SEQUENCE [LARGE SCALE GENOMIC DNA]</scope>
    <source>
        <strain evidence="17">Z1</strain>
        <strain evidence="19">Z1(2018)</strain>
    </source>
</reference>
<reference evidence="15" key="4">
    <citation type="journal article" date="2019" name="Int. J. Syst. Evol. Microbiol.">
        <title>Streptococcus chenjunshii sp. nov. isolated from feces of Tibetan antelopes.</title>
        <authorList>
            <person name="Tian Z."/>
            <person name="Lu S."/>
            <person name="Jin D."/>
            <person name="Yang J."/>
            <person name="Pu J."/>
            <person name="Lai X.H."/>
            <person name="Bai X.N."/>
            <person name="Wu X.M."/>
            <person name="Li J."/>
            <person name="Wang S."/>
            <person name="Xu J."/>
        </authorList>
    </citation>
    <scope>NUCLEOTIDE SEQUENCE</scope>
    <source>
        <strain evidence="15">Z15</strain>
    </source>
</reference>
<comment type="function">
    <text evidence="13">CRISPR (clustered regularly interspaced short palindromic repeat) is an adaptive immune system that provides protection against mobile genetic elements (viruses, transposable elements and conjugative plasmids). CRISPR clusters contain spacers, sequences complementary to antecedent mobile elements, and target invading nucleic acids. CRISPR clusters are transcribed and processed into CRISPR RNA (crRNA). In type II CRISPR systems correct processing of pre-crRNA requires a trans-encoded small RNA (tracrRNA), endogenous ribonuclease 3 (rnc) and this protein. The tracrRNA serves as a guide for ribonuclease 3-aided processing of pre-crRNA. Subsequently Cas9/crRNA/tracrRNA endonucleolytically cleaves linear or circular dsDNA target complementary to the spacer; Cas9 is inactive in the absence of the 2 guide RNAs (gRNA). Cas9 recognizes the protospacer adjacent motif (PAM) in the CRISPR repeat sequences to help distinguish self versus nonself, as targets within the bacterial CRISPR locus do not have PAMs. PAM recognition is also required for catalytic activity.</text>
</comment>
<dbReference type="InterPro" id="IPR028629">
    <property type="entry name" value="Cas9"/>
</dbReference>
<dbReference type="Pfam" id="PF16592">
    <property type="entry name" value="Cas9_REC"/>
    <property type="match status" value="1"/>
</dbReference>
<dbReference type="GO" id="GO:0051607">
    <property type="term" value="P:defense response to virus"/>
    <property type="evidence" value="ECO:0007669"/>
    <property type="project" value="UniProtKB-UniRule"/>
</dbReference>
<dbReference type="Proteomes" id="UP000246115">
    <property type="component" value="Chromosome"/>
</dbReference>
<dbReference type="GO" id="GO:0016787">
    <property type="term" value="F:hydrolase activity"/>
    <property type="evidence" value="ECO:0007669"/>
    <property type="project" value="UniProtKB-KW"/>
</dbReference>
<organism evidence="17 19">
    <name type="scientific">Streptococcus chenjunshii</name>
    <dbReference type="NCBI Taxonomy" id="2173853"/>
    <lineage>
        <taxon>Bacteria</taxon>
        <taxon>Bacillati</taxon>
        <taxon>Bacillota</taxon>
        <taxon>Bacilli</taxon>
        <taxon>Lactobacillales</taxon>
        <taxon>Streptococcaceae</taxon>
        <taxon>Streptococcus</taxon>
    </lineage>
</organism>
<evidence type="ECO:0000256" key="7">
    <source>
        <dbReference type="ARBA" id="ARBA00022842"/>
    </source>
</evidence>
<evidence type="ECO:0000256" key="2">
    <source>
        <dbReference type="ARBA" id="ARBA00005244"/>
    </source>
</evidence>
<comment type="subunit">
    <text evidence="12 13">Monomer. Binds crRNA and tracrRNA.</text>
</comment>
<dbReference type="GO" id="GO:0043571">
    <property type="term" value="P:maintenance of CRISPR repeat elements"/>
    <property type="evidence" value="ECO:0007669"/>
    <property type="project" value="UniProtKB-UniRule"/>
</dbReference>
<evidence type="ECO:0000313" key="15">
    <source>
        <dbReference type="EMBL" id="AXQ78458.1"/>
    </source>
</evidence>
<evidence type="ECO:0000256" key="9">
    <source>
        <dbReference type="ARBA" id="ARBA00023118"/>
    </source>
</evidence>
<dbReference type="EMBL" id="QVQY01000001">
    <property type="protein sequence ID" value="RFU52081.1"/>
    <property type="molecule type" value="Genomic_DNA"/>
</dbReference>
<keyword evidence="6 13" id="KW-0378">Hydrolase</keyword>
<comment type="similarity">
    <text evidence="13">Belongs to the CRISPR-associated Cas9 family.</text>
</comment>
<dbReference type="Gene3D" id="3.30.420.10">
    <property type="entry name" value="Ribonuclease H-like superfamily/Ribonuclease H"/>
    <property type="match status" value="1"/>
</dbReference>
<dbReference type="InterPro" id="IPR055228">
    <property type="entry name" value="Cas9_RuvC"/>
</dbReference>
<protein>
    <recommendedName>
        <fullName evidence="13">CRISPR-associated endonuclease Cas9</fullName>
        <ecNumber evidence="13">3.1.-.-</ecNumber>
    </recommendedName>
</protein>
<dbReference type="Pfam" id="PF13395">
    <property type="entry name" value="HNH_4"/>
    <property type="match status" value="1"/>
</dbReference>
<dbReference type="PROSITE" id="PS51749">
    <property type="entry name" value="HNH_CAS9"/>
    <property type="match status" value="1"/>
</dbReference>
<feature type="binding site" evidence="13">
    <location>
        <position position="815"/>
    </location>
    <ligand>
        <name>Mg(2+)</name>
        <dbReference type="ChEBI" id="CHEBI:18420"/>
        <label>1</label>
    </ligand>
</feature>
<dbReference type="InterPro" id="IPR032240">
    <property type="entry name" value="Cas9_REC"/>
</dbReference>
<dbReference type="EC" id="3.1.-.-" evidence="13"/>
<feature type="binding site" evidence="13">
    <location>
        <position position="13"/>
    </location>
    <ligand>
        <name>Mg(2+)</name>
        <dbReference type="ChEBI" id="CHEBI:18420"/>
        <label>1</label>
    </ligand>
</feature>
<accession>A0A346NBR3</accession>
<comment type="similarity">
    <text evidence="2">Belongs to the CRISPR-associated protein Cas9 family. Subtype II-A subfamily.</text>
</comment>
<evidence type="ECO:0000313" key="19">
    <source>
        <dbReference type="Proteomes" id="UP000262901"/>
    </source>
</evidence>
<feature type="domain" description="HNH Cas9-type" evidence="14">
    <location>
        <begin position="815"/>
        <end position="985"/>
    </location>
</feature>
<dbReference type="KEGG" id="schj:DDV21_004885"/>
<reference evidence="18" key="3">
    <citation type="submission" date="2018-08" db="EMBL/GenBank/DDBJ databases">
        <title>Streptococcus chenjunshii sp. nov., isolated from stools sample of the Tibetan antelope in the Qinghai-Tibet plateau, China.</title>
        <authorList>
            <person name="Tian Z."/>
        </authorList>
    </citation>
    <scope>NUCLEOTIDE SEQUENCE [LARGE SCALE GENOMIC DNA]</scope>
    <source>
        <strain evidence="18">Z15</strain>
    </source>
</reference>
<dbReference type="EMBL" id="QVQZ01000001">
    <property type="protein sequence ID" value="RFU54273.1"/>
    <property type="molecule type" value="Genomic_DNA"/>
</dbReference>
<dbReference type="InterPro" id="IPR032237">
    <property type="entry name" value="Cas9_PI"/>
</dbReference>
<dbReference type="EMBL" id="CP031733">
    <property type="protein sequence ID" value="AXQ78458.1"/>
    <property type="molecule type" value="Genomic_DNA"/>
</dbReference>
<dbReference type="InterPro" id="IPR003615">
    <property type="entry name" value="HNH_nuc"/>
</dbReference>
<feature type="binding site" evidence="13">
    <location>
        <position position="13"/>
    </location>
    <ligand>
        <name>Mg(2+)</name>
        <dbReference type="ChEBI" id="CHEBI:18420"/>
        <label>2</label>
    </ligand>
</feature>
<evidence type="ECO:0000313" key="17">
    <source>
        <dbReference type="EMBL" id="RFU54273.1"/>
    </source>
</evidence>
<dbReference type="HAMAP" id="MF_01480">
    <property type="entry name" value="Cas9"/>
    <property type="match status" value="1"/>
</dbReference>
<dbReference type="OrthoDB" id="9757607at2"/>
<keyword evidence="20" id="KW-1185">Reference proteome</keyword>
<evidence type="ECO:0000256" key="8">
    <source>
        <dbReference type="ARBA" id="ARBA00022884"/>
    </source>
</evidence>
<sequence>MAKFNKKYSIGLDIGVASVGYAVVTEDHKVPAFKFKVLGDTDKKKIKKNLIGSVTFESAKPAQDTRKFRSDSRRTERRENRILYLRTIFKDEIDKVDKNFFHRLDETFRVLDDKSKDIKIKHPFFGKKNLEQAYHKKYPTIYHLRKALADADGSAPVADIREIYMALSHILKYRGHFLITGKVNPNHVDIQNSWKEFLESCQEEFEMEIQEGSEEIYKIFKEAYSRKDKVKKILSYFPKEKAKKEKSVFKQLLQMLLGLKTKFKDCFDLEEEPDLDFSKENYDENLELLLETLDEDFSDVFAKLKALRDTLLLSDMLTYEGATHARFSATMIERYEEHRKDLQRLKAFFRKNLSKQDYLDMFGQKVDGKFEFDKKIKSYASYISNQMELSDEDKKKNKSNRQHFYDYLGSKISDIKGSEYFLEKIEAGTFLRKLRTSDNGAIPNQIHEYEFKAIIDRHGKDYPFLLENKEKLISILTFRIPYFVGPLSKGNSSRFGWVQRKEHPEILDNDDIDTKNGNIRPWNYDRLIDMDATRDEFINNLIGNDVVLLNEKVLPKRSLVYEEVMLQNELTRVKYKDKTGRSNYLDAESRKQIIGDLFKTNSKRISSQDLLDYLQKYTNLNAVEIIAGIEKGKSFNAVLKTYNDFKTIFSRDFLDNEEHQKELEEIIKVITVFDDKKSIKDYLEKYFGNLDFLNEEQINQLSKLRYTGWGRYSAKLLLEIRDDDTGFNLLQFIRNDDRNRNLLQLISDGELSFDQKIKHIQSEKLAEDDVFEEIKKLAGSPALKRGILNSIKIVDELVKFIGYPPQNIVIEMARENMTTEEGKRKSKSRKDKLEAVLKKTENDLLIGSGKDKKLPFSNEQLQSDKLYLFCLQKAKDMYSLDESGNPEPLYLNQLDEYEVDHIIPYSYLPIDSIDNKVLTRRSNNQSKLDNIPDKKTVFEMKSFWEQLYEDKLISQVKFQRLTTSERTPDGVLTEDMKAGFIERQLVETRQIIKHVARLLNERFTESQIVTLKSQLVSNFRNMFHIVKLRDLNDYHHAHDAYLNVVIGQTLLKAYPKLAPELIYGRYGKFNRHKENKATLKKHIYSNVMKFFNNPDSKINKDIWCCDRDLPIVKNVIYNTQINFVKRTMIKKGGFYNQNPVGKTSKRIAAANRYPLKTKGVVLNPEIYGGYGPVNSAMSVFVVAEKYNKKKSKLETVKEFQDIYIIDYPKFKENPMLFLNDSSEHGFLTKNNLNRVLFFKKLPKYSLMQKVDGTKVLFESKTNLHKATQFKLTEVQSELFFHMKRLLTKSNLMNLKSEEAVTESQNYVINHAEEFEIIVHRLFSYAEKQLGNKNVFKKAIVAYTKRKYQKIDLTEEVIKYYYDNFMKLFSLVKSGSSSGYVRLFESSKIRNANYSPTKKEVSATLIHQSITGLYETRIDLSQLGEDK</sequence>
<gene>
    <name evidence="13 17" type="primary">cas9</name>
    <name evidence="15" type="ORF">DDV21_004885</name>
    <name evidence="16" type="ORF">DDV22_01160</name>
    <name evidence="17" type="ORF">DDV23_01715</name>
</gene>
<reference evidence="16 20" key="1">
    <citation type="submission" date="2018-08" db="EMBL/GenBank/DDBJ databases">
        <title>Draft genome of Streptococcus sp .nov. Z2.</title>
        <authorList>
            <person name="Tian Z."/>
        </authorList>
    </citation>
    <scope>NUCLEOTIDE SEQUENCE [LARGE SCALE GENOMIC DNA]</scope>
    <source>
        <strain evidence="16 20">Z2</strain>
    </source>
</reference>
<evidence type="ECO:0000313" key="18">
    <source>
        <dbReference type="Proteomes" id="UP000246115"/>
    </source>
</evidence>
<evidence type="ECO:0000256" key="10">
    <source>
        <dbReference type="ARBA" id="ARBA00023125"/>
    </source>
</evidence>
<dbReference type="GO" id="GO:0004519">
    <property type="term" value="F:endonuclease activity"/>
    <property type="evidence" value="ECO:0007669"/>
    <property type="project" value="UniProtKB-UniRule"/>
</dbReference>
<dbReference type="InterPro" id="IPR036397">
    <property type="entry name" value="RNaseH_sf"/>
</dbReference>
<feature type="binding site" evidence="13">
    <location>
        <position position="811"/>
    </location>
    <ligand>
        <name>Mg(2+)</name>
        <dbReference type="ChEBI" id="CHEBI:18420"/>
        <label>1</label>
    </ligand>
</feature>
<name>A0A372KPT6_9STRE</name>
<evidence type="ECO:0000313" key="16">
    <source>
        <dbReference type="EMBL" id="RFU52081.1"/>
    </source>
</evidence>
<feature type="active site" description="For RuvC-like nuclease domain" evidence="13">
    <location>
        <position position="13"/>
    </location>
</feature>
<dbReference type="InterPro" id="IPR033114">
    <property type="entry name" value="HNH_CAS9"/>
</dbReference>
<keyword evidence="11" id="KW-0464">Manganese</keyword>
<evidence type="ECO:0000256" key="12">
    <source>
        <dbReference type="ARBA" id="ARBA00046380"/>
    </source>
</evidence>
<evidence type="ECO:0000256" key="5">
    <source>
        <dbReference type="ARBA" id="ARBA00022759"/>
    </source>
</evidence>
<dbReference type="Pfam" id="PF22702">
    <property type="entry name" value="Cas9_RuvC"/>
    <property type="match status" value="1"/>
</dbReference>
<evidence type="ECO:0000256" key="4">
    <source>
        <dbReference type="ARBA" id="ARBA00022723"/>
    </source>
</evidence>
<dbReference type="Proteomes" id="UP000264056">
    <property type="component" value="Unassembled WGS sequence"/>
</dbReference>
<evidence type="ECO:0000256" key="1">
    <source>
        <dbReference type="ARBA" id="ARBA00001946"/>
    </source>
</evidence>
<dbReference type="RefSeq" id="WP_116877370.1">
    <property type="nucleotide sequence ID" value="NZ_CP031733.1"/>
</dbReference>
<evidence type="ECO:0000256" key="11">
    <source>
        <dbReference type="ARBA" id="ARBA00023211"/>
    </source>
</evidence>
<evidence type="ECO:0000256" key="13">
    <source>
        <dbReference type="HAMAP-Rule" id="MF_01480"/>
    </source>
</evidence>
<proteinExistence type="inferred from homology"/>
<comment type="domain">
    <text evidence="13">Has 2 endonuclease domains. The discontinuous RuvC-like domain cleaves the target DNA noncomplementary to crRNA while the HNH nuclease domain cleaves the target DNA complementary to crRNA.</text>
</comment>